<dbReference type="GO" id="GO:0005739">
    <property type="term" value="C:mitochondrion"/>
    <property type="evidence" value="ECO:0007669"/>
    <property type="project" value="TreeGrafter"/>
</dbReference>
<comment type="similarity">
    <text evidence="1">Belongs to the enoyl-CoA hydratase/isomerase family.</text>
</comment>
<dbReference type="FunFam" id="1.10.12.10:FF:000001">
    <property type="entry name" value="Probable enoyl-CoA hydratase, mitochondrial"/>
    <property type="match status" value="1"/>
</dbReference>
<gene>
    <name evidence="3" type="ORF">EB796_009605</name>
</gene>
<evidence type="ECO:0000256" key="2">
    <source>
        <dbReference type="ARBA" id="ARBA00023239"/>
    </source>
</evidence>
<organism evidence="3 4">
    <name type="scientific">Bugula neritina</name>
    <name type="common">Brown bryozoan</name>
    <name type="synonym">Sertularia neritina</name>
    <dbReference type="NCBI Taxonomy" id="10212"/>
    <lineage>
        <taxon>Eukaryota</taxon>
        <taxon>Metazoa</taxon>
        <taxon>Spiralia</taxon>
        <taxon>Lophotrochozoa</taxon>
        <taxon>Bryozoa</taxon>
        <taxon>Gymnolaemata</taxon>
        <taxon>Cheilostomatida</taxon>
        <taxon>Flustrina</taxon>
        <taxon>Buguloidea</taxon>
        <taxon>Bugulidae</taxon>
        <taxon>Bugula</taxon>
    </lineage>
</organism>
<keyword evidence="4" id="KW-1185">Reference proteome</keyword>
<keyword evidence="2" id="KW-0456">Lyase</keyword>
<reference evidence="3" key="1">
    <citation type="submission" date="2020-06" db="EMBL/GenBank/DDBJ databases">
        <title>Draft genome of Bugula neritina, a colonial animal packing powerful symbionts and potential medicines.</title>
        <authorList>
            <person name="Rayko M."/>
        </authorList>
    </citation>
    <scope>NUCLEOTIDE SEQUENCE [LARGE SCALE GENOMIC DNA]</scope>
    <source>
        <strain evidence="3">Kwan_BN1</strain>
    </source>
</reference>
<dbReference type="Pfam" id="PF00378">
    <property type="entry name" value="ECH_1"/>
    <property type="match status" value="1"/>
</dbReference>
<dbReference type="GO" id="GO:0006635">
    <property type="term" value="P:fatty acid beta-oxidation"/>
    <property type="evidence" value="ECO:0007669"/>
    <property type="project" value="TreeGrafter"/>
</dbReference>
<dbReference type="PANTHER" id="PTHR11941:SF171">
    <property type="entry name" value="SD19268P"/>
    <property type="match status" value="1"/>
</dbReference>
<accession>A0A7J7K1S4</accession>
<dbReference type="Proteomes" id="UP000593567">
    <property type="component" value="Unassembled WGS sequence"/>
</dbReference>
<dbReference type="FunFam" id="3.90.226.10:FF:000009">
    <property type="entry name" value="Carnitinyl-CoA dehydratase"/>
    <property type="match status" value="1"/>
</dbReference>
<dbReference type="InterPro" id="IPR001753">
    <property type="entry name" value="Enoyl-CoA_hydra/iso"/>
</dbReference>
<dbReference type="InterPro" id="IPR014748">
    <property type="entry name" value="Enoyl-CoA_hydra_C"/>
</dbReference>
<name>A0A7J7K1S4_BUGNE</name>
<dbReference type="OrthoDB" id="410701at2759"/>
<dbReference type="Gene3D" id="1.10.12.10">
    <property type="entry name" value="Lyase 2-enoyl-coa Hydratase, Chain A, domain 2"/>
    <property type="match status" value="1"/>
</dbReference>
<dbReference type="SUPFAM" id="SSF52096">
    <property type="entry name" value="ClpP/crotonase"/>
    <property type="match status" value="1"/>
</dbReference>
<dbReference type="GO" id="GO:0004300">
    <property type="term" value="F:enoyl-CoA hydratase activity"/>
    <property type="evidence" value="ECO:0007669"/>
    <property type="project" value="UniProtKB-ARBA"/>
</dbReference>
<dbReference type="EMBL" id="VXIV02001535">
    <property type="protein sequence ID" value="KAF6032105.1"/>
    <property type="molecule type" value="Genomic_DNA"/>
</dbReference>
<dbReference type="CDD" id="cd06558">
    <property type="entry name" value="crotonase-like"/>
    <property type="match status" value="1"/>
</dbReference>
<evidence type="ECO:0000313" key="4">
    <source>
        <dbReference type="Proteomes" id="UP000593567"/>
    </source>
</evidence>
<dbReference type="InterPro" id="IPR029045">
    <property type="entry name" value="ClpP/crotonase-like_dom_sf"/>
</dbReference>
<dbReference type="AlphaFoldDB" id="A0A7J7K1S4"/>
<evidence type="ECO:0000256" key="1">
    <source>
        <dbReference type="ARBA" id="ARBA00005254"/>
    </source>
</evidence>
<protein>
    <submittedName>
        <fullName evidence="3">ECHDC2</fullName>
    </submittedName>
</protein>
<comment type="caution">
    <text evidence="3">The sequence shown here is derived from an EMBL/GenBank/DDBJ whole genome shotgun (WGS) entry which is preliminary data.</text>
</comment>
<sequence>MSRYTKADNEIELDTDPALAVENLKVTKEDFMVTLQDIKPSFGFWYRIKTMIAASSKLRQIRVGPLFRSRQSQQLPVVSCTCIRKHSSTIKDAPELVVENLDGALTGAVVIGLNRPNSRNAFSRNLLTLFEDAIKKVQFDSNIRVLILRSMHPGMFSAGADLKERATMTPAEVGPFVSSLRASLRAFQNLPVPTICAIDGVAVGGGMEVSLTCDMRVASDDAKMGLVETKLAIIPGGGGTQNISRLVGPSLAKELIFTGRTISGKEAARLGLVNHSVPQNTEGDAAYQRALLLAQEIVPQGPIALRAAKQAINSGSEVDLSTALSIEQLCYAMTIPTKDRLEGLTAFKEKRKPNYTGE</sequence>
<proteinExistence type="inferred from homology"/>
<dbReference type="PANTHER" id="PTHR11941">
    <property type="entry name" value="ENOYL-COA HYDRATASE-RELATED"/>
    <property type="match status" value="1"/>
</dbReference>
<evidence type="ECO:0000313" key="3">
    <source>
        <dbReference type="EMBL" id="KAF6032105.1"/>
    </source>
</evidence>
<dbReference type="Gene3D" id="3.90.226.10">
    <property type="entry name" value="2-enoyl-CoA Hydratase, Chain A, domain 1"/>
    <property type="match status" value="1"/>
</dbReference>